<feature type="transmembrane region" description="Helical" evidence="1">
    <location>
        <begin position="211"/>
        <end position="235"/>
    </location>
</feature>
<sequence length="336" mass="33814">MTTPATLSPVPHRGATTLLTLVAPLVLTATGTALALSWADDLPNPVATHWGADGTPDGFLSLGGALAPFVLTAVVVSVGAWLLAVLVGRSASTRRGAAATAVGTTTLLGVLVVGSLAQQRGLTDAADVPGVEPVVGLAVSAALVLGGLAALLVPSDATHATDVPPPADAVRVPLGASERVAWSATVWSPATLAVAVPVVALQAVLAVVLRTWVLLGVAALLVVLLAAFLVVRVTVDARGLDARSPLGRPRLHVPLDEVVAARAEPVRPLAEFGGWGYRVGRDGRTGFVLRGGDALVVERTGGRTSVVTVDDAATAAGLLNALAARGRSADVTRTGR</sequence>
<feature type="domain" description="DUF1648" evidence="2">
    <location>
        <begin position="30"/>
        <end position="70"/>
    </location>
</feature>
<dbReference type="Pfam" id="PF07853">
    <property type="entry name" value="DUF1648"/>
    <property type="match status" value="1"/>
</dbReference>
<gene>
    <name evidence="3" type="ordered locus">Celf_1416</name>
</gene>
<dbReference type="AlphaFoldDB" id="F4H5V1"/>
<evidence type="ECO:0000313" key="4">
    <source>
        <dbReference type="Proteomes" id="UP000008460"/>
    </source>
</evidence>
<dbReference type="InterPro" id="IPR012867">
    <property type="entry name" value="DUF1648"/>
</dbReference>
<dbReference type="RefSeq" id="WP_013770577.1">
    <property type="nucleotide sequence ID" value="NC_015514.1"/>
</dbReference>
<feature type="transmembrane region" description="Helical" evidence="1">
    <location>
        <begin position="134"/>
        <end position="153"/>
    </location>
</feature>
<evidence type="ECO:0000259" key="2">
    <source>
        <dbReference type="Pfam" id="PF07853"/>
    </source>
</evidence>
<keyword evidence="1" id="KW-1133">Transmembrane helix</keyword>
<feature type="transmembrane region" description="Helical" evidence="1">
    <location>
        <begin position="59"/>
        <end position="84"/>
    </location>
</feature>
<evidence type="ECO:0000313" key="3">
    <source>
        <dbReference type="EMBL" id="AEE45551.1"/>
    </source>
</evidence>
<keyword evidence="4" id="KW-1185">Reference proteome</keyword>
<dbReference type="STRING" id="590998.Celf_1416"/>
<dbReference type="KEGG" id="cfi:Celf_1416"/>
<reference evidence="3 4" key="1">
    <citation type="submission" date="2011-04" db="EMBL/GenBank/DDBJ databases">
        <title>Complete sequence of Cellulomonas fimi ATCC 484.</title>
        <authorList>
            <consortium name="US DOE Joint Genome Institute"/>
            <person name="Lucas S."/>
            <person name="Han J."/>
            <person name="Lapidus A."/>
            <person name="Cheng J.-F."/>
            <person name="Goodwin L."/>
            <person name="Pitluck S."/>
            <person name="Peters L."/>
            <person name="Chertkov O."/>
            <person name="Detter J.C."/>
            <person name="Han C."/>
            <person name="Tapia R."/>
            <person name="Land M."/>
            <person name="Hauser L."/>
            <person name="Kyrpides N."/>
            <person name="Ivanova N."/>
            <person name="Ovchinnikova G."/>
            <person name="Pagani I."/>
            <person name="Mead D."/>
            <person name="Brumm P."/>
            <person name="Woyke T."/>
        </authorList>
    </citation>
    <scope>NUCLEOTIDE SEQUENCE [LARGE SCALE GENOMIC DNA]</scope>
    <source>
        <strain evidence="4">ATCC 484 / DSM 20113 / JCM 1341 / NBRC 15513 / NCIMB 8980 / NCTC 7547</strain>
    </source>
</reference>
<feature type="transmembrane region" description="Helical" evidence="1">
    <location>
        <begin position="96"/>
        <end position="114"/>
    </location>
</feature>
<keyword evidence="1" id="KW-0472">Membrane</keyword>
<evidence type="ECO:0000256" key="1">
    <source>
        <dbReference type="SAM" id="Phobius"/>
    </source>
</evidence>
<proteinExistence type="predicted"/>
<protein>
    <recommendedName>
        <fullName evidence="2">DUF1648 domain-containing protein</fullName>
    </recommendedName>
</protein>
<keyword evidence="1" id="KW-0812">Transmembrane</keyword>
<name>F4H5V1_CELFA</name>
<dbReference type="eggNOG" id="ENOG5033VBA">
    <property type="taxonomic scope" value="Bacteria"/>
</dbReference>
<accession>F4H5V1</accession>
<organism evidence="3 4">
    <name type="scientific">Cellulomonas fimi (strain ATCC 484 / DSM 20113 / JCM 1341 / CCUG 24087 / LMG 16345 / NBRC 15513 / NCIMB 8980 / NCTC 7547 / NRS-133)</name>
    <dbReference type="NCBI Taxonomy" id="590998"/>
    <lineage>
        <taxon>Bacteria</taxon>
        <taxon>Bacillati</taxon>
        <taxon>Actinomycetota</taxon>
        <taxon>Actinomycetes</taxon>
        <taxon>Micrococcales</taxon>
        <taxon>Cellulomonadaceae</taxon>
        <taxon>Cellulomonas</taxon>
    </lineage>
</organism>
<feature type="transmembrane region" description="Helical" evidence="1">
    <location>
        <begin position="180"/>
        <end position="205"/>
    </location>
</feature>
<dbReference type="Proteomes" id="UP000008460">
    <property type="component" value="Chromosome"/>
</dbReference>
<dbReference type="EMBL" id="CP002666">
    <property type="protein sequence ID" value="AEE45551.1"/>
    <property type="molecule type" value="Genomic_DNA"/>
</dbReference>
<dbReference type="HOGENOM" id="CLU_054762_1_0_11"/>